<gene>
    <name evidence="3" type="ORF">HUO12_03720</name>
</gene>
<dbReference type="PANTHER" id="PTHR32060">
    <property type="entry name" value="TAIL-SPECIFIC PROTEASE"/>
    <property type="match status" value="1"/>
</dbReference>
<name>A0A850HAK2_9SPHN</name>
<dbReference type="GO" id="GO:0004175">
    <property type="term" value="F:endopeptidase activity"/>
    <property type="evidence" value="ECO:0007669"/>
    <property type="project" value="TreeGrafter"/>
</dbReference>
<comment type="caution">
    <text evidence="3">The sequence shown here is derived from an EMBL/GenBank/DDBJ whole genome shotgun (WGS) entry which is preliminary data.</text>
</comment>
<dbReference type="PANTHER" id="PTHR32060:SF22">
    <property type="entry name" value="CARBOXYL-TERMINAL-PROCESSING PEPTIDASE 3, CHLOROPLASTIC"/>
    <property type="match status" value="1"/>
</dbReference>
<dbReference type="Gene3D" id="3.90.226.10">
    <property type="entry name" value="2-enoyl-CoA Hydratase, Chain A, domain 1"/>
    <property type="match status" value="1"/>
</dbReference>
<reference evidence="3 4" key="1">
    <citation type="submission" date="2020-06" db="EMBL/GenBank/DDBJ databases">
        <title>Altererythrobacter lutimaris sp. nov., a marine bacterium isolated from a tidal flat.</title>
        <authorList>
            <person name="Kim D."/>
            <person name="Yoo Y."/>
            <person name="Kim J.-J."/>
        </authorList>
    </citation>
    <scope>NUCLEOTIDE SEQUENCE [LARGE SCALE GENOMIC DNA]</scope>
    <source>
        <strain evidence="3 4">JGD-16</strain>
    </source>
</reference>
<evidence type="ECO:0000256" key="1">
    <source>
        <dbReference type="SAM" id="SignalP"/>
    </source>
</evidence>
<evidence type="ECO:0000313" key="4">
    <source>
        <dbReference type="Proteomes" id="UP000546031"/>
    </source>
</evidence>
<dbReference type="AlphaFoldDB" id="A0A850HAK2"/>
<dbReference type="GO" id="GO:0008236">
    <property type="term" value="F:serine-type peptidase activity"/>
    <property type="evidence" value="ECO:0007669"/>
    <property type="project" value="InterPro"/>
</dbReference>
<feature type="chain" id="PRO_5032748964" description="Tail specific protease domain-containing protein" evidence="1">
    <location>
        <begin position="27"/>
        <end position="461"/>
    </location>
</feature>
<evidence type="ECO:0000259" key="2">
    <source>
        <dbReference type="Pfam" id="PF03572"/>
    </source>
</evidence>
<sequence length="461" mass="51194">MTFIKNGIGASLLTIAVINMPVTAFAQTIPENGEAEASNRIAGYHADLRELGTRIKAEHPRPFRTLTEADFDDLVEREVAKLNSASTRADFLWAMSHVIASIGCGHSGLPYFNQQDAEIELSERFPLKTRFYRGRLYVFDPMTNADRVAKGQEIVSINGLPVPEIQATIFSRMGSDAHLPNLKEPELNNWASSYLTYALGFPAAYAVTLRGQSEPIDLTPLDEFSFEPIISPLDPCQDELCYEMDEQRNLGIATLNRLDYYGGDRATQFVEWWASVMEDLQSNDRDGLLIDMRGVGGGSGAAGSYILRHLADQPFTYFSEASDPRGPDSLFLEQQPIGEEFKGTVFIMSDGRTMSAVSHFYAVAQSNDIATIVGEPSGGGKSTNDGKETFTSSNEGVEYRISRMVFEVEAPQLSIDEEVRPDITVTYSLKDMLDRTDTMRERALDLLDSRIRRDKAEPAES</sequence>
<protein>
    <recommendedName>
        <fullName evidence="2">Tail specific protease domain-containing protein</fullName>
    </recommendedName>
</protein>
<feature type="domain" description="Tail specific protease" evidence="2">
    <location>
        <begin position="271"/>
        <end position="425"/>
    </location>
</feature>
<feature type="signal peptide" evidence="1">
    <location>
        <begin position="1"/>
        <end position="26"/>
    </location>
</feature>
<dbReference type="RefSeq" id="WP_176272322.1">
    <property type="nucleotide sequence ID" value="NZ_JABWTA010000001.1"/>
</dbReference>
<dbReference type="GO" id="GO:0006508">
    <property type="term" value="P:proteolysis"/>
    <property type="evidence" value="ECO:0007669"/>
    <property type="project" value="InterPro"/>
</dbReference>
<dbReference type="Pfam" id="PF03572">
    <property type="entry name" value="Peptidase_S41"/>
    <property type="match status" value="1"/>
</dbReference>
<evidence type="ECO:0000313" key="3">
    <source>
        <dbReference type="EMBL" id="NVE94001.1"/>
    </source>
</evidence>
<dbReference type="SUPFAM" id="SSF52096">
    <property type="entry name" value="ClpP/crotonase"/>
    <property type="match status" value="1"/>
</dbReference>
<dbReference type="InterPro" id="IPR029045">
    <property type="entry name" value="ClpP/crotonase-like_dom_sf"/>
</dbReference>
<dbReference type="EMBL" id="JABWTA010000001">
    <property type="protein sequence ID" value="NVE94001.1"/>
    <property type="molecule type" value="Genomic_DNA"/>
</dbReference>
<organism evidence="3 4">
    <name type="scientific">Altererythrobacter lutimaris</name>
    <dbReference type="NCBI Taxonomy" id="2743979"/>
    <lineage>
        <taxon>Bacteria</taxon>
        <taxon>Pseudomonadati</taxon>
        <taxon>Pseudomonadota</taxon>
        <taxon>Alphaproteobacteria</taxon>
        <taxon>Sphingomonadales</taxon>
        <taxon>Erythrobacteraceae</taxon>
        <taxon>Altererythrobacter</taxon>
    </lineage>
</organism>
<dbReference type="Proteomes" id="UP000546031">
    <property type="component" value="Unassembled WGS sequence"/>
</dbReference>
<accession>A0A850HAK2</accession>
<dbReference type="InterPro" id="IPR005151">
    <property type="entry name" value="Tail-specific_protease"/>
</dbReference>
<proteinExistence type="predicted"/>
<keyword evidence="4" id="KW-1185">Reference proteome</keyword>
<keyword evidence="1" id="KW-0732">Signal</keyword>